<evidence type="ECO:0008006" key="3">
    <source>
        <dbReference type="Google" id="ProtNLM"/>
    </source>
</evidence>
<dbReference type="EMBL" id="SPQQ01000030">
    <property type="protein sequence ID" value="TGE34770.1"/>
    <property type="molecule type" value="Genomic_DNA"/>
</dbReference>
<accession>A0A4Z0QWJ4</accession>
<organism evidence="1 2">
    <name type="scientific">Desulfosporosinus fructosivorans</name>
    <dbReference type="NCBI Taxonomy" id="2018669"/>
    <lineage>
        <taxon>Bacteria</taxon>
        <taxon>Bacillati</taxon>
        <taxon>Bacillota</taxon>
        <taxon>Clostridia</taxon>
        <taxon>Eubacteriales</taxon>
        <taxon>Desulfitobacteriaceae</taxon>
        <taxon>Desulfosporosinus</taxon>
    </lineage>
</organism>
<comment type="caution">
    <text evidence="1">The sequence shown here is derived from an EMBL/GenBank/DDBJ whole genome shotgun (WGS) entry which is preliminary data.</text>
</comment>
<evidence type="ECO:0000313" key="2">
    <source>
        <dbReference type="Proteomes" id="UP000298460"/>
    </source>
</evidence>
<dbReference type="Proteomes" id="UP000298460">
    <property type="component" value="Unassembled WGS sequence"/>
</dbReference>
<dbReference type="RefSeq" id="WP_135553121.1">
    <property type="nucleotide sequence ID" value="NZ_SPQQ01000030.1"/>
</dbReference>
<evidence type="ECO:0000313" key="1">
    <source>
        <dbReference type="EMBL" id="TGE34770.1"/>
    </source>
</evidence>
<proteinExistence type="predicted"/>
<protein>
    <recommendedName>
        <fullName evidence="3">Universal stress protein</fullName>
    </recommendedName>
</protein>
<sequence>MLQGKVVLVLVTNQSSCEKLIREGYKLSSAQNYNLRVLSILGGKDSKNIEDTALKRLFSICKALNADMQVYWGEIVINVALDYLKRNEIEHLIVGKPEKMEKGNFVYELHNAFPDMPLMIVTK</sequence>
<gene>
    <name evidence="1" type="ORF">E4K67_28995</name>
</gene>
<dbReference type="OrthoDB" id="1707003at2"/>
<reference evidence="1 2" key="1">
    <citation type="submission" date="2019-03" db="EMBL/GenBank/DDBJ databases">
        <title>Draft Genome Sequence of Desulfosporosinus fructosivorans Strain 63.6F, Isolated from Marine Sediment in the Baltic Sea.</title>
        <authorList>
            <person name="Hausmann B."/>
            <person name="Vandieken V."/>
            <person name="Pjevac P."/>
            <person name="Schreck K."/>
            <person name="Herbold C.W."/>
            <person name="Loy A."/>
        </authorList>
    </citation>
    <scope>NUCLEOTIDE SEQUENCE [LARGE SCALE GENOMIC DNA]</scope>
    <source>
        <strain evidence="1 2">63.6F</strain>
    </source>
</reference>
<dbReference type="AlphaFoldDB" id="A0A4Z0QWJ4"/>
<keyword evidence="2" id="KW-1185">Reference proteome</keyword>
<name>A0A4Z0QWJ4_9FIRM</name>